<dbReference type="InterPro" id="IPR001464">
    <property type="entry name" value="Annexin"/>
</dbReference>
<comment type="caution">
    <text evidence="7">The sequence shown here is derived from an EMBL/GenBank/DDBJ whole genome shotgun (WGS) entry which is preliminary data.</text>
</comment>
<protein>
    <recommendedName>
        <fullName evidence="6">Annexin</fullName>
    </recommendedName>
</protein>
<sequence length="373" mass="41977">MGKVHGSGQNKPGLNRPRVQLETQGYLHKTTDAPSTMPLLDILRNIANELDGDDDDDFSGTVEPYSLFCARDDVTLMEKAIKTEGGGAIAIIDLLLKRNCEQRQMVKKAYQESSGTALDKDLVAVLSGEMKDLALALLMTPVQYDAFLLREAMEGWGTDEEILTEILVSRTNDEIREIKKVYKEEYQRDLETDLDKENRGHYQDALLNLCKGTRSEEQQADKDLADSDAQTLFNSGEDRAGTNDTVFIHIFTTRSNAELRKIFQRYSKHGDGEMAEVLEDELSGDVEDCLIAIAKCAMNKPSFFAEKLHSAMEGYGTRTKTLIRVLVTRAERDLKKVMKEYKKMYEKSLQQDILAESEGDFETALLTLCGKDD</sequence>
<keyword evidence="4 6" id="KW-0041">Annexin</keyword>
<evidence type="ECO:0000256" key="2">
    <source>
        <dbReference type="ARBA" id="ARBA00022737"/>
    </source>
</evidence>
<dbReference type="SUPFAM" id="SSF47874">
    <property type="entry name" value="Annexin"/>
    <property type="match status" value="1"/>
</dbReference>
<reference evidence="7" key="1">
    <citation type="journal article" date="2023" name="Science">
        <title>Genome structures resolve the early diversification of teleost fishes.</title>
        <authorList>
            <person name="Parey E."/>
            <person name="Louis A."/>
            <person name="Montfort J."/>
            <person name="Bouchez O."/>
            <person name="Roques C."/>
            <person name="Iampietro C."/>
            <person name="Lluch J."/>
            <person name="Castinel A."/>
            <person name="Donnadieu C."/>
            <person name="Desvignes T."/>
            <person name="Floi Bucao C."/>
            <person name="Jouanno E."/>
            <person name="Wen M."/>
            <person name="Mejri S."/>
            <person name="Dirks R."/>
            <person name="Jansen H."/>
            <person name="Henkel C."/>
            <person name="Chen W.J."/>
            <person name="Zahm M."/>
            <person name="Cabau C."/>
            <person name="Klopp C."/>
            <person name="Thompson A.W."/>
            <person name="Robinson-Rechavi M."/>
            <person name="Braasch I."/>
            <person name="Lecointre G."/>
            <person name="Bobe J."/>
            <person name="Postlethwait J.H."/>
            <person name="Berthelot C."/>
            <person name="Roest Crollius H."/>
            <person name="Guiguen Y."/>
        </authorList>
    </citation>
    <scope>NUCLEOTIDE SEQUENCE</scope>
    <source>
        <strain evidence="7">Concon-B</strain>
    </source>
</reference>
<dbReference type="GO" id="GO:0005737">
    <property type="term" value="C:cytoplasm"/>
    <property type="evidence" value="ECO:0007669"/>
    <property type="project" value="TreeGrafter"/>
</dbReference>
<dbReference type="GO" id="GO:0005544">
    <property type="term" value="F:calcium-dependent phospholipid binding"/>
    <property type="evidence" value="ECO:0007669"/>
    <property type="project" value="UniProtKB-KW"/>
</dbReference>
<dbReference type="GO" id="GO:0001786">
    <property type="term" value="F:phosphatidylserine binding"/>
    <property type="evidence" value="ECO:0007669"/>
    <property type="project" value="TreeGrafter"/>
</dbReference>
<evidence type="ECO:0000256" key="6">
    <source>
        <dbReference type="RuleBase" id="RU003540"/>
    </source>
</evidence>
<evidence type="ECO:0000313" key="7">
    <source>
        <dbReference type="EMBL" id="KAJ8260924.1"/>
    </source>
</evidence>
<dbReference type="FunFam" id="1.10.220.10:FF:000001">
    <property type="entry name" value="Annexin"/>
    <property type="match status" value="1"/>
</dbReference>
<dbReference type="GO" id="GO:0012506">
    <property type="term" value="C:vesicle membrane"/>
    <property type="evidence" value="ECO:0007669"/>
    <property type="project" value="TreeGrafter"/>
</dbReference>
<comment type="domain">
    <text evidence="6">A pair of annexin repeats may form one binding site for calcium and phospholipid.</text>
</comment>
<evidence type="ECO:0000256" key="5">
    <source>
        <dbReference type="ARBA" id="ARBA00023302"/>
    </source>
</evidence>
<dbReference type="OrthoDB" id="37886at2759"/>
<evidence type="ECO:0000313" key="8">
    <source>
        <dbReference type="Proteomes" id="UP001152803"/>
    </source>
</evidence>
<dbReference type="GO" id="GO:0005634">
    <property type="term" value="C:nucleus"/>
    <property type="evidence" value="ECO:0007669"/>
    <property type="project" value="TreeGrafter"/>
</dbReference>
<dbReference type="PANTHER" id="PTHR10502">
    <property type="entry name" value="ANNEXIN"/>
    <property type="match status" value="1"/>
</dbReference>
<dbReference type="SMART" id="SM00335">
    <property type="entry name" value="ANX"/>
    <property type="match status" value="4"/>
</dbReference>
<dbReference type="Pfam" id="PF00191">
    <property type="entry name" value="Annexin"/>
    <property type="match status" value="4"/>
</dbReference>
<keyword evidence="2 6" id="KW-0677">Repeat</keyword>
<dbReference type="InterPro" id="IPR018502">
    <property type="entry name" value="Annexin_repeat"/>
</dbReference>
<evidence type="ECO:0000256" key="4">
    <source>
        <dbReference type="ARBA" id="ARBA00023216"/>
    </source>
</evidence>
<dbReference type="InterPro" id="IPR037104">
    <property type="entry name" value="Annexin_sf"/>
</dbReference>
<dbReference type="AlphaFoldDB" id="A0A9Q1D7T7"/>
<dbReference type="GO" id="GO:0071385">
    <property type="term" value="P:cellular response to glucocorticoid stimulus"/>
    <property type="evidence" value="ECO:0007669"/>
    <property type="project" value="TreeGrafter"/>
</dbReference>
<name>A0A9Q1D7T7_CONCO</name>
<dbReference type="GO" id="GO:0007165">
    <property type="term" value="P:signal transduction"/>
    <property type="evidence" value="ECO:0007669"/>
    <property type="project" value="TreeGrafter"/>
</dbReference>
<dbReference type="Gene3D" id="1.10.220.10">
    <property type="entry name" value="Annexin"/>
    <property type="match status" value="4"/>
</dbReference>
<keyword evidence="3 6" id="KW-0106">Calcium</keyword>
<dbReference type="GO" id="GO:0005886">
    <property type="term" value="C:plasma membrane"/>
    <property type="evidence" value="ECO:0007669"/>
    <property type="project" value="TreeGrafter"/>
</dbReference>
<dbReference type="PANTHER" id="PTHR10502:SF237">
    <property type="entry name" value="ANNEXIN"/>
    <property type="match status" value="1"/>
</dbReference>
<dbReference type="Proteomes" id="UP001152803">
    <property type="component" value="Unassembled WGS sequence"/>
</dbReference>
<dbReference type="FunFam" id="1.10.220.10:FF:000002">
    <property type="entry name" value="Annexin"/>
    <property type="match status" value="1"/>
</dbReference>
<dbReference type="GO" id="GO:0006909">
    <property type="term" value="P:phagocytosis"/>
    <property type="evidence" value="ECO:0007669"/>
    <property type="project" value="TreeGrafter"/>
</dbReference>
<dbReference type="EMBL" id="JAFJMO010000012">
    <property type="protein sequence ID" value="KAJ8260924.1"/>
    <property type="molecule type" value="Genomic_DNA"/>
</dbReference>
<dbReference type="FunFam" id="1.10.220.10:FF:000003">
    <property type="entry name" value="Annexin"/>
    <property type="match status" value="1"/>
</dbReference>
<dbReference type="GO" id="GO:0005509">
    <property type="term" value="F:calcium ion binding"/>
    <property type="evidence" value="ECO:0007669"/>
    <property type="project" value="InterPro"/>
</dbReference>
<evidence type="ECO:0000256" key="1">
    <source>
        <dbReference type="ARBA" id="ARBA00007831"/>
    </source>
</evidence>
<keyword evidence="8" id="KW-1185">Reference proteome</keyword>
<dbReference type="InterPro" id="IPR018252">
    <property type="entry name" value="Annexin_repeat_CS"/>
</dbReference>
<evidence type="ECO:0000256" key="3">
    <source>
        <dbReference type="ARBA" id="ARBA00022837"/>
    </source>
</evidence>
<keyword evidence="5 6" id="KW-0111">Calcium/phospholipid-binding</keyword>
<dbReference type="PROSITE" id="PS00223">
    <property type="entry name" value="ANNEXIN_1"/>
    <property type="match status" value="2"/>
</dbReference>
<dbReference type="PROSITE" id="PS51897">
    <property type="entry name" value="ANNEXIN_2"/>
    <property type="match status" value="4"/>
</dbReference>
<dbReference type="PRINTS" id="PR00196">
    <property type="entry name" value="ANNEXIN"/>
</dbReference>
<proteinExistence type="inferred from homology"/>
<gene>
    <name evidence="7" type="ORF">COCON_G00166470</name>
</gene>
<organism evidence="7 8">
    <name type="scientific">Conger conger</name>
    <name type="common">Conger eel</name>
    <name type="synonym">Muraena conger</name>
    <dbReference type="NCBI Taxonomy" id="82655"/>
    <lineage>
        <taxon>Eukaryota</taxon>
        <taxon>Metazoa</taxon>
        <taxon>Chordata</taxon>
        <taxon>Craniata</taxon>
        <taxon>Vertebrata</taxon>
        <taxon>Euteleostomi</taxon>
        <taxon>Actinopterygii</taxon>
        <taxon>Neopterygii</taxon>
        <taxon>Teleostei</taxon>
        <taxon>Anguilliformes</taxon>
        <taxon>Congridae</taxon>
        <taxon>Conger</taxon>
    </lineage>
</organism>
<comment type="similarity">
    <text evidence="1 6">Belongs to the annexin family.</text>
</comment>
<accession>A0A9Q1D7T7</accession>